<dbReference type="GO" id="GO:0005886">
    <property type="term" value="C:plasma membrane"/>
    <property type="evidence" value="ECO:0007669"/>
    <property type="project" value="TreeGrafter"/>
</dbReference>
<sequence>AKFAPLLARSNLIITRSMEWINLALGIVQQSRCAIYDPCHLESPVGLIQEQSNFIARQLFRRRRPFVALITDAMGNELFRVRRPFWWISSSIFVEIDGKEVGVVHRRRHLWRRIYDLYLG</sequence>
<dbReference type="Pfam" id="PF03803">
    <property type="entry name" value="Scramblase"/>
    <property type="match status" value="1"/>
</dbReference>
<dbReference type="PANTHER" id="PTHR23248">
    <property type="entry name" value="PHOSPHOLIPID SCRAMBLASE-RELATED"/>
    <property type="match status" value="1"/>
</dbReference>
<reference evidence="3 4" key="1">
    <citation type="journal article" date="2018" name="Front. Plant Sci.">
        <title>Red Clover (Trifolium pratense) and Zigzag Clover (T. medium) - A Picture of Genomic Similarities and Differences.</title>
        <authorList>
            <person name="Dluhosova J."/>
            <person name="Istvanek J."/>
            <person name="Nedelnik J."/>
            <person name="Repkova J."/>
        </authorList>
    </citation>
    <scope>NUCLEOTIDE SEQUENCE [LARGE SCALE GENOMIC DNA]</scope>
    <source>
        <strain evidence="4">cv. 10/8</strain>
        <tissue evidence="3">Leaf</tissue>
    </source>
</reference>
<evidence type="ECO:0000256" key="1">
    <source>
        <dbReference type="ARBA" id="ARBA00005350"/>
    </source>
</evidence>
<dbReference type="EMBL" id="LXQA010005434">
    <property type="protein sequence ID" value="MCH83585.1"/>
    <property type="molecule type" value="Genomic_DNA"/>
</dbReference>
<dbReference type="PANTHER" id="PTHR23248:SF9">
    <property type="entry name" value="PHOSPHOLIPID SCRAMBLASE"/>
    <property type="match status" value="1"/>
</dbReference>
<proteinExistence type="inferred from homology"/>
<gene>
    <name evidence="3" type="ORF">A2U01_0004411</name>
</gene>
<protein>
    <recommendedName>
        <fullName evidence="2">Phospholipid scramblase</fullName>
    </recommendedName>
</protein>
<evidence type="ECO:0000313" key="3">
    <source>
        <dbReference type="EMBL" id="MCH83585.1"/>
    </source>
</evidence>
<evidence type="ECO:0000256" key="2">
    <source>
        <dbReference type="RuleBase" id="RU363116"/>
    </source>
</evidence>
<dbReference type="GO" id="GO:0017128">
    <property type="term" value="F:phospholipid scramblase activity"/>
    <property type="evidence" value="ECO:0007669"/>
    <property type="project" value="InterPro"/>
</dbReference>
<feature type="non-terminal residue" evidence="3">
    <location>
        <position position="1"/>
    </location>
</feature>
<comment type="caution">
    <text evidence="3">The sequence shown here is derived from an EMBL/GenBank/DDBJ whole genome shotgun (WGS) entry which is preliminary data.</text>
</comment>
<name>A0A392M8Z9_9FABA</name>
<dbReference type="InterPro" id="IPR005552">
    <property type="entry name" value="Scramblase"/>
</dbReference>
<dbReference type="AlphaFoldDB" id="A0A392M8Z9"/>
<comment type="similarity">
    <text evidence="1 2">Belongs to the phospholipid scramblase family.</text>
</comment>
<keyword evidence="4" id="KW-1185">Reference proteome</keyword>
<evidence type="ECO:0000313" key="4">
    <source>
        <dbReference type="Proteomes" id="UP000265520"/>
    </source>
</evidence>
<accession>A0A392M8Z9</accession>
<dbReference type="Proteomes" id="UP000265520">
    <property type="component" value="Unassembled WGS sequence"/>
</dbReference>
<organism evidence="3 4">
    <name type="scientific">Trifolium medium</name>
    <dbReference type="NCBI Taxonomy" id="97028"/>
    <lineage>
        <taxon>Eukaryota</taxon>
        <taxon>Viridiplantae</taxon>
        <taxon>Streptophyta</taxon>
        <taxon>Embryophyta</taxon>
        <taxon>Tracheophyta</taxon>
        <taxon>Spermatophyta</taxon>
        <taxon>Magnoliopsida</taxon>
        <taxon>eudicotyledons</taxon>
        <taxon>Gunneridae</taxon>
        <taxon>Pentapetalae</taxon>
        <taxon>rosids</taxon>
        <taxon>fabids</taxon>
        <taxon>Fabales</taxon>
        <taxon>Fabaceae</taxon>
        <taxon>Papilionoideae</taxon>
        <taxon>50 kb inversion clade</taxon>
        <taxon>NPAAA clade</taxon>
        <taxon>Hologalegina</taxon>
        <taxon>IRL clade</taxon>
        <taxon>Trifolieae</taxon>
        <taxon>Trifolium</taxon>
    </lineage>
</organism>